<comment type="caution">
    <text evidence="4">The sequence shown here is derived from an EMBL/GenBank/DDBJ whole genome shotgun (WGS) entry which is preliminary data.</text>
</comment>
<evidence type="ECO:0000313" key="5">
    <source>
        <dbReference type="Proteomes" id="UP000257143"/>
    </source>
</evidence>
<keyword evidence="5" id="KW-1185">Reference proteome</keyword>
<sequence length="177" mass="20508">MNTSLENSAVLFIDIINDFDFDGGNNLLRNTKEILPNLMKLKKFAKENNLPLIYVNDHYRIWQADFHKIIEHCKNDRSREIIETLRPDHDDYFLIKPQHSAFFQTPLQSLLSDLGRTHLIIAGIAGDICVLFTAKDAYMYKFTMSIPENCMASEDKDNNRYALNLMKSVMKANIDAF</sequence>
<dbReference type="AlphaFoldDB" id="A0A3D8PGR8"/>
<proteinExistence type="inferred from homology"/>
<comment type="similarity">
    <text evidence="1">Belongs to the isochorismatase family.</text>
</comment>
<dbReference type="EMBL" id="PIOC01000033">
    <property type="protein sequence ID" value="RDW15273.1"/>
    <property type="molecule type" value="Genomic_DNA"/>
</dbReference>
<dbReference type="InterPro" id="IPR036380">
    <property type="entry name" value="Isochorismatase-like_sf"/>
</dbReference>
<dbReference type="PANTHER" id="PTHR43540">
    <property type="entry name" value="PEROXYUREIDOACRYLATE/UREIDOACRYLATE AMIDOHYDROLASE-RELATED"/>
    <property type="match status" value="1"/>
</dbReference>
<dbReference type="OrthoDB" id="4305745at2"/>
<organism evidence="4 5">
    <name type="scientific">Oceanobacillus arenosus</name>
    <dbReference type="NCBI Taxonomy" id="1229153"/>
    <lineage>
        <taxon>Bacteria</taxon>
        <taxon>Bacillati</taxon>
        <taxon>Bacillota</taxon>
        <taxon>Bacilli</taxon>
        <taxon>Bacillales</taxon>
        <taxon>Bacillaceae</taxon>
        <taxon>Oceanobacillus</taxon>
    </lineage>
</organism>
<evidence type="ECO:0000256" key="2">
    <source>
        <dbReference type="ARBA" id="ARBA00022801"/>
    </source>
</evidence>
<reference evidence="5" key="1">
    <citation type="submission" date="2017-11" db="EMBL/GenBank/DDBJ databases">
        <authorList>
            <person name="Zhu W."/>
        </authorList>
    </citation>
    <scope>NUCLEOTIDE SEQUENCE [LARGE SCALE GENOMIC DNA]</scope>
    <source>
        <strain evidence="5">CAU 1183</strain>
    </source>
</reference>
<dbReference type="InterPro" id="IPR050272">
    <property type="entry name" value="Isochorismatase-like_hydrls"/>
</dbReference>
<dbReference type="GO" id="GO:0016787">
    <property type="term" value="F:hydrolase activity"/>
    <property type="evidence" value="ECO:0007669"/>
    <property type="project" value="UniProtKB-KW"/>
</dbReference>
<dbReference type="Gene3D" id="3.40.50.850">
    <property type="entry name" value="Isochorismatase-like"/>
    <property type="match status" value="1"/>
</dbReference>
<evidence type="ECO:0000313" key="4">
    <source>
        <dbReference type="EMBL" id="RDW15273.1"/>
    </source>
</evidence>
<protein>
    <submittedName>
        <fullName evidence="4">Isochorismatase</fullName>
    </submittedName>
</protein>
<name>A0A3D8PGR8_9BACI</name>
<dbReference type="InterPro" id="IPR000868">
    <property type="entry name" value="Isochorismatase-like_dom"/>
</dbReference>
<dbReference type="SUPFAM" id="SSF52499">
    <property type="entry name" value="Isochorismatase-like hydrolases"/>
    <property type="match status" value="1"/>
</dbReference>
<dbReference type="PANTHER" id="PTHR43540:SF6">
    <property type="entry name" value="ISOCHORISMATASE-LIKE DOMAIN-CONTAINING PROTEIN"/>
    <property type="match status" value="1"/>
</dbReference>
<keyword evidence="2" id="KW-0378">Hydrolase</keyword>
<gene>
    <name evidence="4" type="ORF">CWR48_19820</name>
</gene>
<dbReference type="CDD" id="cd00431">
    <property type="entry name" value="cysteine_hydrolases"/>
    <property type="match status" value="1"/>
</dbReference>
<dbReference type="RefSeq" id="WP_115775029.1">
    <property type="nucleotide sequence ID" value="NZ_PIOC01000033.1"/>
</dbReference>
<accession>A0A3D8PGR8</accession>
<dbReference type="Pfam" id="PF00857">
    <property type="entry name" value="Isochorismatase"/>
    <property type="match status" value="1"/>
</dbReference>
<evidence type="ECO:0000259" key="3">
    <source>
        <dbReference type="Pfam" id="PF00857"/>
    </source>
</evidence>
<evidence type="ECO:0000256" key="1">
    <source>
        <dbReference type="ARBA" id="ARBA00006336"/>
    </source>
</evidence>
<feature type="domain" description="Isochorismatase-like" evidence="3">
    <location>
        <begin position="8"/>
        <end position="169"/>
    </location>
</feature>
<dbReference type="Proteomes" id="UP000257143">
    <property type="component" value="Unassembled WGS sequence"/>
</dbReference>